<dbReference type="AlphaFoldDB" id="F7ZEE3"/>
<keyword evidence="1" id="KW-0732">Signal</keyword>
<dbReference type="RefSeq" id="WP_013962572.1">
    <property type="nucleotide sequence ID" value="NC_015730.1"/>
</dbReference>
<dbReference type="STRING" id="391595.RLO149_c026940"/>
<name>F7ZEE3_ROSLO</name>
<accession>F7ZEE3</accession>
<evidence type="ECO:0000313" key="2">
    <source>
        <dbReference type="EMBL" id="AEI94656.1"/>
    </source>
</evidence>
<dbReference type="Proteomes" id="UP000001353">
    <property type="component" value="Chromosome"/>
</dbReference>
<evidence type="ECO:0008006" key="4">
    <source>
        <dbReference type="Google" id="ProtNLM"/>
    </source>
</evidence>
<dbReference type="KEGG" id="rli:RLO149_c026940"/>
<feature type="signal peptide" evidence="1">
    <location>
        <begin position="1"/>
        <end position="22"/>
    </location>
</feature>
<reference evidence="2 3" key="1">
    <citation type="journal article" date="2011" name="BMC Genomics">
        <title>Comparative genome analysis and genome-guided physiological analysis of Roseobacter litoralis.</title>
        <authorList>
            <person name="Kalhoefer D."/>
            <person name="Thole S."/>
            <person name="Voget S."/>
            <person name="Lehmann R."/>
            <person name="Liesegang H."/>
            <person name="Wollher A."/>
            <person name="Daniel R."/>
            <person name="Simon M."/>
            <person name="Brinkhoff T."/>
        </authorList>
    </citation>
    <scope>NUCLEOTIDE SEQUENCE [LARGE SCALE GENOMIC DNA]</scope>
    <source>
        <strain evidence="3">ATCC 49566 / DSM 6996 / JCM 21268 / NBRC 15278 / OCh 149</strain>
    </source>
</reference>
<dbReference type="PROSITE" id="PS51257">
    <property type="entry name" value="PROKAR_LIPOPROTEIN"/>
    <property type="match status" value="1"/>
</dbReference>
<feature type="chain" id="PRO_5003373059" description="Lipoprotein" evidence="1">
    <location>
        <begin position="23"/>
        <end position="100"/>
    </location>
</feature>
<organism evidence="2 3">
    <name type="scientific">Roseobacter litoralis (strain ATCC 49566 / DSM 6996 / JCM 21268 / NBRC 15278 / OCh 149)</name>
    <dbReference type="NCBI Taxonomy" id="391595"/>
    <lineage>
        <taxon>Bacteria</taxon>
        <taxon>Pseudomonadati</taxon>
        <taxon>Pseudomonadota</taxon>
        <taxon>Alphaproteobacteria</taxon>
        <taxon>Rhodobacterales</taxon>
        <taxon>Roseobacteraceae</taxon>
        <taxon>Roseobacter</taxon>
    </lineage>
</organism>
<protein>
    <recommendedName>
        <fullName evidence="4">Lipoprotein</fullName>
    </recommendedName>
</protein>
<evidence type="ECO:0000256" key="1">
    <source>
        <dbReference type="SAM" id="SignalP"/>
    </source>
</evidence>
<dbReference type="EMBL" id="CP002623">
    <property type="protein sequence ID" value="AEI94656.1"/>
    <property type="molecule type" value="Genomic_DNA"/>
</dbReference>
<dbReference type="OrthoDB" id="7392270at2"/>
<keyword evidence="3" id="KW-1185">Reference proteome</keyword>
<gene>
    <name evidence="2" type="ordered locus">RLO149_c026940</name>
</gene>
<evidence type="ECO:0000313" key="3">
    <source>
        <dbReference type="Proteomes" id="UP000001353"/>
    </source>
</evidence>
<proteinExistence type="predicted"/>
<dbReference type="eggNOG" id="ENOG5033AGD">
    <property type="taxonomic scope" value="Bacteria"/>
</dbReference>
<dbReference type="HOGENOM" id="CLU_2260874_0_0_5"/>
<sequence length="100" mass="10647">MRIYICLIATALVCACAPLIQPSAPSETTLPFFGSGYPSDGDPCRRLGESAETIDYLDHTAVLVGCPVNLSTLDEFALNTGATEVFRQDGFVVYSVPTGQ</sequence>